<reference evidence="2" key="2">
    <citation type="journal article" date="2024" name="Plant">
        <title>Genomic evolution and insights into agronomic trait innovations of Sesamum species.</title>
        <authorList>
            <person name="Miao H."/>
            <person name="Wang L."/>
            <person name="Qu L."/>
            <person name="Liu H."/>
            <person name="Sun Y."/>
            <person name="Le M."/>
            <person name="Wang Q."/>
            <person name="Wei S."/>
            <person name="Zheng Y."/>
            <person name="Lin W."/>
            <person name="Duan Y."/>
            <person name="Cao H."/>
            <person name="Xiong S."/>
            <person name="Wang X."/>
            <person name="Wei L."/>
            <person name="Li C."/>
            <person name="Ma Q."/>
            <person name="Ju M."/>
            <person name="Zhao R."/>
            <person name="Li G."/>
            <person name="Mu C."/>
            <person name="Tian Q."/>
            <person name="Mei H."/>
            <person name="Zhang T."/>
            <person name="Gao T."/>
            <person name="Zhang H."/>
        </authorList>
    </citation>
    <scope>NUCLEOTIDE SEQUENCE</scope>
    <source>
        <strain evidence="2">K16</strain>
    </source>
</reference>
<dbReference type="AlphaFoldDB" id="A0AAE1T5C0"/>
<dbReference type="Pfam" id="PF13963">
    <property type="entry name" value="Transpos_assoc"/>
    <property type="match status" value="1"/>
</dbReference>
<name>A0AAE1T5C0_9LAMI</name>
<dbReference type="EMBL" id="JACGWL010000812">
    <property type="protein sequence ID" value="KAK4381796.1"/>
    <property type="molecule type" value="Genomic_DNA"/>
</dbReference>
<reference evidence="2" key="1">
    <citation type="submission" date="2020-06" db="EMBL/GenBank/DDBJ databases">
        <authorList>
            <person name="Li T."/>
            <person name="Hu X."/>
            <person name="Zhang T."/>
            <person name="Song X."/>
            <person name="Zhang H."/>
            <person name="Dai N."/>
            <person name="Sheng W."/>
            <person name="Hou X."/>
            <person name="Wei L."/>
        </authorList>
    </citation>
    <scope>NUCLEOTIDE SEQUENCE</scope>
    <source>
        <strain evidence="2">K16</strain>
        <tissue evidence="2">Leaf</tissue>
    </source>
</reference>
<gene>
    <name evidence="2" type="ORF">Sango_2935300</name>
</gene>
<evidence type="ECO:0000313" key="3">
    <source>
        <dbReference type="Proteomes" id="UP001289374"/>
    </source>
</evidence>
<proteinExistence type="predicted"/>
<keyword evidence="3" id="KW-1185">Reference proteome</keyword>
<feature type="domain" description="Transposase-associated" evidence="1">
    <location>
        <begin position="12"/>
        <end position="78"/>
    </location>
</feature>
<organism evidence="2 3">
    <name type="scientific">Sesamum angolense</name>
    <dbReference type="NCBI Taxonomy" id="2727404"/>
    <lineage>
        <taxon>Eukaryota</taxon>
        <taxon>Viridiplantae</taxon>
        <taxon>Streptophyta</taxon>
        <taxon>Embryophyta</taxon>
        <taxon>Tracheophyta</taxon>
        <taxon>Spermatophyta</taxon>
        <taxon>Magnoliopsida</taxon>
        <taxon>eudicotyledons</taxon>
        <taxon>Gunneridae</taxon>
        <taxon>Pentapetalae</taxon>
        <taxon>asterids</taxon>
        <taxon>lamiids</taxon>
        <taxon>Lamiales</taxon>
        <taxon>Pedaliaceae</taxon>
        <taxon>Sesamum</taxon>
    </lineage>
</organism>
<protein>
    <recommendedName>
        <fullName evidence="1">Transposase-associated domain-containing protein</fullName>
    </recommendedName>
</protein>
<comment type="caution">
    <text evidence="2">The sequence shown here is derived from an EMBL/GenBank/DDBJ whole genome shotgun (WGS) entry which is preliminary data.</text>
</comment>
<dbReference type="InterPro" id="IPR029480">
    <property type="entry name" value="Transpos_assoc"/>
</dbReference>
<dbReference type="Proteomes" id="UP001289374">
    <property type="component" value="Unassembled WGS sequence"/>
</dbReference>
<evidence type="ECO:0000259" key="1">
    <source>
        <dbReference type="Pfam" id="PF13963"/>
    </source>
</evidence>
<evidence type="ECO:0000313" key="2">
    <source>
        <dbReference type="EMBL" id="KAK4381796.1"/>
    </source>
</evidence>
<sequence>MYNKNLSRRVGLTPEFEDGVKIFIEWAKGQHRHMDGDKIKCPFRKCKNTQFGTPNEVSYHLGIRGFMLEYYNWTSHGEDIVQDYFEALGVPQVSRSQPQLAMLRARRVVDDSKCTETVAYQSEEVVAVPIVAIDNQTYDLRDPPSQWFTRCAGSCRYFTETIA</sequence>
<accession>A0AAE1T5C0</accession>